<protein>
    <recommendedName>
        <fullName evidence="8">BZIP domain-containing protein</fullName>
    </recommendedName>
</protein>
<name>A0A8S2SD53_9BILA</name>
<dbReference type="AlphaFoldDB" id="A0A8S2SD53"/>
<evidence type="ECO:0000256" key="3">
    <source>
        <dbReference type="ARBA" id="ARBA00023015"/>
    </source>
</evidence>
<accession>A0A8S2SD53</accession>
<keyword evidence="4" id="KW-0238">DNA-binding</keyword>
<dbReference type="PANTHER" id="PTHR11988">
    <property type="entry name" value="THYROTROPH EMBRYONIC FACTOR RELATED"/>
    <property type="match status" value="1"/>
</dbReference>
<evidence type="ECO:0000256" key="1">
    <source>
        <dbReference type="ARBA" id="ARBA00004123"/>
    </source>
</evidence>
<dbReference type="GO" id="GO:0000981">
    <property type="term" value="F:DNA-binding transcription factor activity, RNA polymerase II-specific"/>
    <property type="evidence" value="ECO:0007669"/>
    <property type="project" value="TreeGrafter"/>
</dbReference>
<dbReference type="GO" id="GO:0000978">
    <property type="term" value="F:RNA polymerase II cis-regulatory region sequence-specific DNA binding"/>
    <property type="evidence" value="ECO:0007669"/>
    <property type="project" value="TreeGrafter"/>
</dbReference>
<dbReference type="EMBL" id="CAJOBH010020934">
    <property type="protein sequence ID" value="CAF4220973.1"/>
    <property type="molecule type" value="Genomic_DNA"/>
</dbReference>
<dbReference type="Pfam" id="PF07716">
    <property type="entry name" value="bZIP_2"/>
    <property type="match status" value="1"/>
</dbReference>
<dbReference type="Proteomes" id="UP000681967">
    <property type="component" value="Unassembled WGS sequence"/>
</dbReference>
<evidence type="ECO:0000256" key="4">
    <source>
        <dbReference type="ARBA" id="ARBA00023125"/>
    </source>
</evidence>
<evidence type="ECO:0000259" key="8">
    <source>
        <dbReference type="PROSITE" id="PS50217"/>
    </source>
</evidence>
<keyword evidence="5" id="KW-0804">Transcription</keyword>
<dbReference type="PROSITE" id="PS50217">
    <property type="entry name" value="BZIP"/>
    <property type="match status" value="1"/>
</dbReference>
<feature type="region of interest" description="Disordered" evidence="7">
    <location>
        <begin position="82"/>
        <end position="123"/>
    </location>
</feature>
<comment type="subcellular location">
    <subcellularLocation>
        <location evidence="1">Nucleus</location>
    </subcellularLocation>
</comment>
<feature type="non-terminal residue" evidence="9">
    <location>
        <position position="1"/>
    </location>
</feature>
<reference evidence="9" key="1">
    <citation type="submission" date="2021-02" db="EMBL/GenBank/DDBJ databases">
        <authorList>
            <person name="Nowell W R."/>
        </authorList>
    </citation>
    <scope>NUCLEOTIDE SEQUENCE</scope>
</reference>
<dbReference type="InterPro" id="IPR004827">
    <property type="entry name" value="bZIP"/>
</dbReference>
<sequence length="231" mass="25867">QSPPMMHAAAAYSHHPTGYPSFLSYAPTAQRKSDYGMSLHHPHHYLNDSIGANTSSSSPSSNNSSAHLLSYSGYSTGLDLSSHTNNLKRPRSDIDDDENNNINNHNEDSQTSASPSTSVLGDITSTANGQKMYQHLKHDYSQNELCPSLPFKKRARAVPPEQKDSAYFEKRARNNESAKRSRDARRQKEQQTQDRLSCLEHENSRLLMENQALRYQLSQLHALCGVSKPLQ</sequence>
<keyword evidence="3" id="KW-0805">Transcription regulation</keyword>
<organism evidence="9 10">
    <name type="scientific">Rotaria magnacalcarata</name>
    <dbReference type="NCBI Taxonomy" id="392030"/>
    <lineage>
        <taxon>Eukaryota</taxon>
        <taxon>Metazoa</taxon>
        <taxon>Spiralia</taxon>
        <taxon>Gnathifera</taxon>
        <taxon>Rotifera</taxon>
        <taxon>Eurotatoria</taxon>
        <taxon>Bdelloidea</taxon>
        <taxon>Philodinida</taxon>
        <taxon>Philodinidae</taxon>
        <taxon>Rotaria</taxon>
    </lineage>
</organism>
<dbReference type="InterPro" id="IPR040223">
    <property type="entry name" value="PAR_bZIP"/>
</dbReference>
<feature type="domain" description="BZIP" evidence="8">
    <location>
        <begin position="164"/>
        <end position="220"/>
    </location>
</feature>
<dbReference type="FunFam" id="1.20.5.170:FF:000025">
    <property type="entry name" value="nuclear factor interleukin-3-regulated protein-like"/>
    <property type="match status" value="1"/>
</dbReference>
<gene>
    <name evidence="9" type="ORF">BYL167_LOCUS24384</name>
</gene>
<evidence type="ECO:0000256" key="6">
    <source>
        <dbReference type="ARBA" id="ARBA00023242"/>
    </source>
</evidence>
<feature type="compositionally biased region" description="Basic and acidic residues" evidence="7">
    <location>
        <begin position="161"/>
        <end position="195"/>
    </location>
</feature>
<feature type="compositionally biased region" description="Polar residues" evidence="7">
    <location>
        <begin position="109"/>
        <end position="123"/>
    </location>
</feature>
<dbReference type="GO" id="GO:0005634">
    <property type="term" value="C:nucleus"/>
    <property type="evidence" value="ECO:0007669"/>
    <property type="project" value="UniProtKB-SubCell"/>
</dbReference>
<keyword evidence="6" id="KW-0539">Nucleus</keyword>
<dbReference type="Gene3D" id="1.20.5.170">
    <property type="match status" value="1"/>
</dbReference>
<dbReference type="SUPFAM" id="SSF57959">
    <property type="entry name" value="Leucine zipper domain"/>
    <property type="match status" value="1"/>
</dbReference>
<comment type="caution">
    <text evidence="9">The sequence shown here is derived from an EMBL/GenBank/DDBJ whole genome shotgun (WGS) entry which is preliminary data.</text>
</comment>
<evidence type="ECO:0000256" key="7">
    <source>
        <dbReference type="SAM" id="MobiDB-lite"/>
    </source>
</evidence>
<dbReference type="SMART" id="SM00338">
    <property type="entry name" value="BRLZ"/>
    <property type="match status" value="1"/>
</dbReference>
<evidence type="ECO:0000256" key="2">
    <source>
        <dbReference type="ARBA" id="ARBA00006079"/>
    </source>
</evidence>
<comment type="similarity">
    <text evidence="2">Belongs to the bZIP family. NFIL3 subfamily.</text>
</comment>
<feature type="region of interest" description="Disordered" evidence="7">
    <location>
        <begin position="152"/>
        <end position="195"/>
    </location>
</feature>
<dbReference type="CDD" id="cd14695">
    <property type="entry name" value="bZIP_HLF"/>
    <property type="match status" value="1"/>
</dbReference>
<evidence type="ECO:0000313" key="10">
    <source>
        <dbReference type="Proteomes" id="UP000681967"/>
    </source>
</evidence>
<evidence type="ECO:0000256" key="5">
    <source>
        <dbReference type="ARBA" id="ARBA00023163"/>
    </source>
</evidence>
<dbReference type="PANTHER" id="PTHR11988:SF27">
    <property type="entry name" value="GH27708P"/>
    <property type="match status" value="1"/>
</dbReference>
<dbReference type="InterPro" id="IPR046347">
    <property type="entry name" value="bZIP_sf"/>
</dbReference>
<proteinExistence type="inferred from homology"/>
<evidence type="ECO:0000313" key="9">
    <source>
        <dbReference type="EMBL" id="CAF4220973.1"/>
    </source>
</evidence>